<reference evidence="1 2" key="1">
    <citation type="journal article" date="2020" name="ISME J.">
        <title>Uncovering the hidden diversity of litter-decomposition mechanisms in mushroom-forming fungi.</title>
        <authorList>
            <person name="Floudas D."/>
            <person name="Bentzer J."/>
            <person name="Ahren D."/>
            <person name="Johansson T."/>
            <person name="Persson P."/>
            <person name="Tunlid A."/>
        </authorList>
    </citation>
    <scope>NUCLEOTIDE SEQUENCE [LARGE SCALE GENOMIC DNA]</scope>
    <source>
        <strain evidence="1 2">CBS 175.51</strain>
    </source>
</reference>
<protein>
    <submittedName>
        <fullName evidence="1">Uncharacterized protein</fullName>
    </submittedName>
</protein>
<gene>
    <name evidence="1" type="ORF">D9611_004324</name>
</gene>
<sequence length="519" mass="57663">MSPEPPIVTTTLDWLLTSSRPRVASIPSIGNATLLKATDLQGFQEVFKGQRAQCDVRIENVTSNLEISRQTEKDLGEAIKDVEGVMEEVRRQIEAANEEMKEPLAFGGIAGSVKDIGVAIMAVAAAVPAGGASLIAMVPSVLSLGKTIYGNVSPMVKVMMDDREDETRQAVLDKHNKVKKDSSGILDQSERKVTNLQNIIAVIKRARTADNGALMDLLLKGAELVYEHLLKQQELKRAQMKTRALEQNLVSERALRAFHEASIARTGLTEEIVREAGLKVIQAAFSKVDILLGFAFRAQRSVEIYLLKDQTQHVFCDVSRVNPDLEADYLLDPSAHVTTLATSYQKSFTRLLDPTEMWKTYQTYFSSPLLKDIRRLAFTDPADLDTFRSTFTLTFMFDAATLAQQRYRTKIQASPLLGLREKAICGTIRQTILHTRHEIIPASITPLRTNGLDLDASPPLDAPRSSPLWGMGIGGLYTITIPKSEFEEHHPTFDGLKNIEVCFGYQFMDREWGADLPSE</sequence>
<dbReference type="Proteomes" id="UP000541558">
    <property type="component" value="Unassembled WGS sequence"/>
</dbReference>
<keyword evidence="2" id="KW-1185">Reference proteome</keyword>
<evidence type="ECO:0000313" key="2">
    <source>
        <dbReference type="Proteomes" id="UP000541558"/>
    </source>
</evidence>
<dbReference type="AlphaFoldDB" id="A0A8H5BKE1"/>
<dbReference type="OrthoDB" id="5420669at2759"/>
<name>A0A8H5BKE1_9AGAR</name>
<accession>A0A8H5BKE1</accession>
<comment type="caution">
    <text evidence="1">The sequence shown here is derived from an EMBL/GenBank/DDBJ whole genome shotgun (WGS) entry which is preliminary data.</text>
</comment>
<proteinExistence type="predicted"/>
<evidence type="ECO:0000313" key="1">
    <source>
        <dbReference type="EMBL" id="KAF5324723.1"/>
    </source>
</evidence>
<organism evidence="1 2">
    <name type="scientific">Ephemerocybe angulata</name>
    <dbReference type="NCBI Taxonomy" id="980116"/>
    <lineage>
        <taxon>Eukaryota</taxon>
        <taxon>Fungi</taxon>
        <taxon>Dikarya</taxon>
        <taxon>Basidiomycota</taxon>
        <taxon>Agaricomycotina</taxon>
        <taxon>Agaricomycetes</taxon>
        <taxon>Agaricomycetidae</taxon>
        <taxon>Agaricales</taxon>
        <taxon>Agaricineae</taxon>
        <taxon>Psathyrellaceae</taxon>
        <taxon>Ephemerocybe</taxon>
    </lineage>
</organism>
<dbReference type="EMBL" id="JAACJK010000164">
    <property type="protein sequence ID" value="KAF5324723.1"/>
    <property type="molecule type" value="Genomic_DNA"/>
</dbReference>